<reference evidence="6 8" key="2">
    <citation type="journal article" date="2013" name="Nature">
        <title>Insights into bilaterian evolution from three spiralian genomes.</title>
        <authorList>
            <person name="Simakov O."/>
            <person name="Marletaz F."/>
            <person name="Cho S.J."/>
            <person name="Edsinger-Gonzales E."/>
            <person name="Havlak P."/>
            <person name="Hellsten U."/>
            <person name="Kuo D.H."/>
            <person name="Larsson T."/>
            <person name="Lv J."/>
            <person name="Arendt D."/>
            <person name="Savage R."/>
            <person name="Osoegawa K."/>
            <person name="de Jong P."/>
            <person name="Grimwood J."/>
            <person name="Chapman J.A."/>
            <person name="Shapiro H."/>
            <person name="Aerts A."/>
            <person name="Otillar R.P."/>
            <person name="Terry A.Y."/>
            <person name="Boore J.L."/>
            <person name="Grigoriev I.V."/>
            <person name="Lindberg D.R."/>
            <person name="Seaver E.C."/>
            <person name="Weisblat D.A."/>
            <person name="Putnam N.H."/>
            <person name="Rokhsar D.S."/>
        </authorList>
    </citation>
    <scope>NUCLEOTIDE SEQUENCE</scope>
</reference>
<comment type="pathway">
    <text evidence="4">Protein modification; protein ubiquitination.</text>
</comment>
<organism evidence="7 8">
    <name type="scientific">Helobdella robusta</name>
    <name type="common">Californian leech</name>
    <dbReference type="NCBI Taxonomy" id="6412"/>
    <lineage>
        <taxon>Eukaryota</taxon>
        <taxon>Metazoa</taxon>
        <taxon>Spiralia</taxon>
        <taxon>Lophotrochozoa</taxon>
        <taxon>Annelida</taxon>
        <taxon>Clitellata</taxon>
        <taxon>Hirudinea</taxon>
        <taxon>Rhynchobdellida</taxon>
        <taxon>Glossiphoniidae</taxon>
        <taxon>Helobdella</taxon>
    </lineage>
</organism>
<comment type="similarity">
    <text evidence="4">Belongs to the Deltex family.</text>
</comment>
<dbReference type="Gene3D" id="3.30.40.10">
    <property type="entry name" value="Zinc/RING finger domain, C3HC4 (zinc finger)"/>
    <property type="match status" value="1"/>
</dbReference>
<sequence length="280" mass="32095">MEGANKNILKLCVLKPSKSITSWTNMLRHDVILKAGSVREVDCPICLQALVAPQDVVVYLNHCQHQCHLSCLKVLYQMNGEILKCPLCRYQYELPSADFSEHGNIYVYVLENMVKIEFEYFTSVLHIIEMERNDGTIEVAARLLKAWKLGNMPHSMSITLLKCDLESIKSKLDERNIFPSDLVNEFADDNSMYGNRVDENMYKTFKPHRFKINLSRRKVRPTNRTIQGVCYRPIIVPLMVTNKLGSSVSERSGFDLGSVKKNELRYVECASETTLSAQHK</sequence>
<dbReference type="InterPro" id="IPR013083">
    <property type="entry name" value="Znf_RING/FYVE/PHD"/>
</dbReference>
<dbReference type="UniPathway" id="UPA00143"/>
<dbReference type="HOGENOM" id="CLU_994905_0_0_1"/>
<keyword evidence="2 4" id="KW-0862">Zinc</keyword>
<dbReference type="GO" id="GO:0061630">
    <property type="term" value="F:ubiquitin protein ligase activity"/>
    <property type="evidence" value="ECO:0000318"/>
    <property type="project" value="GO_Central"/>
</dbReference>
<evidence type="ECO:0000256" key="2">
    <source>
        <dbReference type="ARBA" id="ARBA00022833"/>
    </source>
</evidence>
<dbReference type="OrthoDB" id="512616at2759"/>
<dbReference type="GO" id="GO:0005737">
    <property type="term" value="C:cytoplasm"/>
    <property type="evidence" value="ECO:0007669"/>
    <property type="project" value="UniProtKB-SubCell"/>
</dbReference>
<dbReference type="EMBL" id="KB096275">
    <property type="protein sequence ID" value="ESO06877.1"/>
    <property type="molecule type" value="Genomic_DNA"/>
</dbReference>
<reference evidence="8" key="1">
    <citation type="submission" date="2012-12" db="EMBL/GenBank/DDBJ databases">
        <authorList>
            <person name="Hellsten U."/>
            <person name="Grimwood J."/>
            <person name="Chapman J.A."/>
            <person name="Shapiro H."/>
            <person name="Aerts A."/>
            <person name="Otillar R.P."/>
            <person name="Terry A.Y."/>
            <person name="Boore J.L."/>
            <person name="Simakov O."/>
            <person name="Marletaz F."/>
            <person name="Cho S.-J."/>
            <person name="Edsinger-Gonzales E."/>
            <person name="Havlak P."/>
            <person name="Kuo D.-H."/>
            <person name="Larsson T."/>
            <person name="Lv J."/>
            <person name="Arendt D."/>
            <person name="Savage R."/>
            <person name="Osoegawa K."/>
            <person name="de Jong P."/>
            <person name="Lindberg D.R."/>
            <person name="Seaver E.C."/>
            <person name="Weisblat D.A."/>
            <person name="Putnam N.H."/>
            <person name="Grigoriev I.V."/>
            <person name="Rokhsar D.S."/>
        </authorList>
    </citation>
    <scope>NUCLEOTIDE SEQUENCE</scope>
</reference>
<comment type="catalytic activity">
    <reaction evidence="4">
        <text>S-ubiquitinyl-[E2 ubiquitin-conjugating enzyme]-L-cysteine + [acceptor protein]-L-lysine = [E2 ubiquitin-conjugating enzyme]-L-cysteine + N(6)-ubiquitinyl-[acceptor protein]-L-lysine.</text>
        <dbReference type="EC" id="2.3.2.27"/>
    </reaction>
</comment>
<evidence type="ECO:0000259" key="5">
    <source>
        <dbReference type="PROSITE" id="PS50089"/>
    </source>
</evidence>
<dbReference type="Proteomes" id="UP000015101">
    <property type="component" value="Unassembled WGS sequence"/>
</dbReference>
<evidence type="ECO:0000256" key="3">
    <source>
        <dbReference type="PROSITE-ProRule" id="PRU00175"/>
    </source>
</evidence>
<dbReference type="PROSITE" id="PS50089">
    <property type="entry name" value="ZF_RING_2"/>
    <property type="match status" value="1"/>
</dbReference>
<keyword evidence="4" id="KW-0963">Cytoplasm</keyword>
<dbReference type="GO" id="GO:0016567">
    <property type="term" value="P:protein ubiquitination"/>
    <property type="evidence" value="ECO:0000318"/>
    <property type="project" value="GO_Central"/>
</dbReference>
<dbReference type="AlphaFoldDB" id="T1F3L0"/>
<name>T1F3L0_HELRO</name>
<dbReference type="GO" id="GO:0008270">
    <property type="term" value="F:zinc ion binding"/>
    <property type="evidence" value="ECO:0007669"/>
    <property type="project" value="UniProtKB-KW"/>
</dbReference>
<dbReference type="InterPro" id="IPR039398">
    <property type="entry name" value="Deltex_fam"/>
</dbReference>
<gene>
    <name evidence="7" type="primary">20203409</name>
    <name evidence="6" type="ORF">HELRODRAFT_170907</name>
</gene>
<dbReference type="GeneID" id="20203409"/>
<keyword evidence="4" id="KW-0808">Transferase</keyword>
<keyword evidence="8" id="KW-1185">Reference proteome</keyword>
<feature type="domain" description="RING-type" evidence="5">
    <location>
        <begin position="43"/>
        <end position="89"/>
    </location>
</feature>
<evidence type="ECO:0000313" key="8">
    <source>
        <dbReference type="Proteomes" id="UP000015101"/>
    </source>
</evidence>
<dbReference type="CTD" id="20203409"/>
<keyword evidence="4" id="KW-0479">Metal-binding</keyword>
<dbReference type="Pfam" id="PF13639">
    <property type="entry name" value="zf-RING_2"/>
    <property type="match status" value="1"/>
</dbReference>
<evidence type="ECO:0000313" key="7">
    <source>
        <dbReference type="EnsemblMetazoa" id="HelroP170907"/>
    </source>
</evidence>
<dbReference type="KEGG" id="hro:HELRODRAFT_170907"/>
<dbReference type="GO" id="GO:0005654">
    <property type="term" value="C:nucleoplasm"/>
    <property type="evidence" value="ECO:0000318"/>
    <property type="project" value="GO_Central"/>
</dbReference>
<reference evidence="7" key="3">
    <citation type="submission" date="2015-06" db="UniProtKB">
        <authorList>
            <consortium name="EnsemblMetazoa"/>
        </authorList>
    </citation>
    <scope>IDENTIFICATION</scope>
</reference>
<evidence type="ECO:0000256" key="4">
    <source>
        <dbReference type="RuleBase" id="RU367105"/>
    </source>
</evidence>
<evidence type="ECO:0000256" key="1">
    <source>
        <dbReference type="ARBA" id="ARBA00022771"/>
    </source>
</evidence>
<dbReference type="EnsemblMetazoa" id="HelroT170907">
    <property type="protein sequence ID" value="HelroP170907"/>
    <property type="gene ID" value="HelroG170907"/>
</dbReference>
<dbReference type="InParanoid" id="T1F3L0"/>
<accession>T1F3L0</accession>
<evidence type="ECO:0000313" key="6">
    <source>
        <dbReference type="EMBL" id="ESO06877.1"/>
    </source>
</evidence>
<dbReference type="EMBL" id="AMQM01003698">
    <property type="status" value="NOT_ANNOTATED_CDS"/>
    <property type="molecule type" value="Genomic_DNA"/>
</dbReference>
<dbReference type="EC" id="2.3.2.27" evidence="4"/>
<dbReference type="RefSeq" id="XP_009014973.1">
    <property type="nucleotide sequence ID" value="XM_009016725.1"/>
</dbReference>
<protein>
    <recommendedName>
        <fullName evidence="4">E3 ubiquitin-protein ligase</fullName>
        <ecNumber evidence="4">2.3.2.27</ecNumber>
    </recommendedName>
</protein>
<dbReference type="SMART" id="SM00184">
    <property type="entry name" value="RING"/>
    <property type="match status" value="1"/>
</dbReference>
<dbReference type="PANTHER" id="PTHR12622">
    <property type="entry name" value="DELTEX-RELATED"/>
    <property type="match status" value="1"/>
</dbReference>
<proteinExistence type="inferred from homology"/>
<keyword evidence="1 3" id="KW-0863">Zinc-finger</keyword>
<dbReference type="SUPFAM" id="SSF57850">
    <property type="entry name" value="RING/U-box"/>
    <property type="match status" value="1"/>
</dbReference>
<comment type="subcellular location">
    <subcellularLocation>
        <location evidence="4">Cytoplasm</location>
    </subcellularLocation>
</comment>
<dbReference type="InterPro" id="IPR001841">
    <property type="entry name" value="Znf_RING"/>
</dbReference>
<dbReference type="GO" id="GO:0007219">
    <property type="term" value="P:Notch signaling pathway"/>
    <property type="evidence" value="ECO:0000318"/>
    <property type="project" value="GO_Central"/>
</dbReference>